<feature type="non-terminal residue" evidence="2">
    <location>
        <position position="123"/>
    </location>
</feature>
<feature type="domain" description="FAD-binding PCMH-type" evidence="1">
    <location>
        <begin position="37"/>
        <end position="123"/>
    </location>
</feature>
<gene>
    <name evidence="2" type="ORF">B1A_11429</name>
</gene>
<evidence type="ECO:0000259" key="1">
    <source>
        <dbReference type="PROSITE" id="PS51387"/>
    </source>
</evidence>
<reference evidence="2" key="2">
    <citation type="journal article" date="2014" name="ISME J.">
        <title>Microbial stratification in low pH oxic and suboxic macroscopic growths along an acid mine drainage.</title>
        <authorList>
            <person name="Mendez-Garcia C."/>
            <person name="Mesa V."/>
            <person name="Sprenger R.R."/>
            <person name="Richter M."/>
            <person name="Diez M.S."/>
            <person name="Solano J."/>
            <person name="Bargiela R."/>
            <person name="Golyshina O.V."/>
            <person name="Manteca A."/>
            <person name="Ramos J.L."/>
            <person name="Gallego J.R."/>
            <person name="Llorente I."/>
            <person name="Martins Dos Santos V.A."/>
            <person name="Jensen O.N."/>
            <person name="Pelaez A.I."/>
            <person name="Sanchez J."/>
            <person name="Ferrer M."/>
        </authorList>
    </citation>
    <scope>NUCLEOTIDE SEQUENCE</scope>
</reference>
<dbReference type="InterPro" id="IPR036318">
    <property type="entry name" value="FAD-bd_PCMH-like_sf"/>
</dbReference>
<organism evidence="2">
    <name type="scientific">mine drainage metagenome</name>
    <dbReference type="NCBI Taxonomy" id="410659"/>
    <lineage>
        <taxon>unclassified sequences</taxon>
        <taxon>metagenomes</taxon>
        <taxon>ecological metagenomes</taxon>
    </lineage>
</organism>
<dbReference type="Pfam" id="PF01565">
    <property type="entry name" value="FAD_binding_4"/>
    <property type="match status" value="1"/>
</dbReference>
<dbReference type="PANTHER" id="PTHR43716:SF2">
    <property type="entry name" value="BLL6224 PROTEIN"/>
    <property type="match status" value="1"/>
</dbReference>
<dbReference type="GO" id="GO:0071949">
    <property type="term" value="F:FAD binding"/>
    <property type="evidence" value="ECO:0007669"/>
    <property type="project" value="InterPro"/>
</dbReference>
<accession>T1BRT0</accession>
<dbReference type="PROSITE" id="PS51387">
    <property type="entry name" value="FAD_PCMH"/>
    <property type="match status" value="1"/>
</dbReference>
<dbReference type="InterPro" id="IPR016166">
    <property type="entry name" value="FAD-bd_PCMH"/>
</dbReference>
<dbReference type="PANTHER" id="PTHR43716">
    <property type="entry name" value="D-2-HYDROXYGLUTARATE DEHYDROGENASE, MITOCHONDRIAL"/>
    <property type="match status" value="1"/>
</dbReference>
<dbReference type="GO" id="GO:0022904">
    <property type="term" value="P:respiratory electron transport chain"/>
    <property type="evidence" value="ECO:0007669"/>
    <property type="project" value="TreeGrafter"/>
</dbReference>
<dbReference type="SUPFAM" id="SSF56176">
    <property type="entry name" value="FAD-binding/transporter-associated domain-like"/>
    <property type="match status" value="1"/>
</dbReference>
<dbReference type="Gene3D" id="3.30.43.10">
    <property type="entry name" value="Uridine Diphospho-n-acetylenolpyruvylglucosamine Reductase, domain 2"/>
    <property type="match status" value="1"/>
</dbReference>
<proteinExistence type="predicted"/>
<name>T1BRT0_9ZZZZ</name>
<reference evidence="2" key="1">
    <citation type="submission" date="2013-08" db="EMBL/GenBank/DDBJ databases">
        <authorList>
            <person name="Mendez C."/>
            <person name="Richter M."/>
            <person name="Ferrer M."/>
            <person name="Sanchez J."/>
        </authorList>
    </citation>
    <scope>NUCLEOTIDE SEQUENCE</scope>
</reference>
<evidence type="ECO:0000313" key="2">
    <source>
        <dbReference type="EMBL" id="EQD56670.1"/>
    </source>
</evidence>
<comment type="caution">
    <text evidence="2">The sequence shown here is derived from an EMBL/GenBank/DDBJ whole genome shotgun (WGS) entry which is preliminary data.</text>
</comment>
<dbReference type="EMBL" id="AUZX01008175">
    <property type="protein sequence ID" value="EQD56670.1"/>
    <property type="molecule type" value="Genomic_DNA"/>
</dbReference>
<dbReference type="AlphaFoldDB" id="T1BRT0"/>
<dbReference type="InterPro" id="IPR006094">
    <property type="entry name" value="Oxid_FAD_bind_N"/>
</dbReference>
<dbReference type="InterPro" id="IPR016167">
    <property type="entry name" value="FAD-bd_PCMH_sub1"/>
</dbReference>
<dbReference type="InterPro" id="IPR051264">
    <property type="entry name" value="FAD-oxidored/transferase_4"/>
</dbReference>
<sequence length="123" mass="12845">MTTADLLQALRAALGDDHVLTAPADMAGYAEDWRKRYRGVPLAVALPGTTEQVASVVRLCRAARAAIVPQGGNTGLVGGAAPDGSGRQIVLSLKRMRRVRALDAADRVLVAEAGCVLAEVQRA</sequence>
<protein>
    <submittedName>
        <fullName evidence="2">FAD linked oxidase domain protein</fullName>
    </submittedName>
</protein>